<name>A0ABX1VFQ0_9PLAN</name>
<dbReference type="Proteomes" id="UP000609651">
    <property type="component" value="Unassembled WGS sequence"/>
</dbReference>
<proteinExistence type="predicted"/>
<evidence type="ECO:0000313" key="2">
    <source>
        <dbReference type="Proteomes" id="UP000609651"/>
    </source>
</evidence>
<dbReference type="NCBIfam" id="TIGR04137">
    <property type="entry name" value="Chlam_Ver_rRNA"/>
    <property type="match status" value="1"/>
</dbReference>
<dbReference type="InterPro" id="IPR026405">
    <property type="entry name" value="Chlam/Ver/Plancto_rRNA"/>
</dbReference>
<organism evidence="1 2">
    <name type="scientific">Alienimonas chondri</name>
    <dbReference type="NCBI Taxonomy" id="2681879"/>
    <lineage>
        <taxon>Bacteria</taxon>
        <taxon>Pseudomonadati</taxon>
        <taxon>Planctomycetota</taxon>
        <taxon>Planctomycetia</taxon>
        <taxon>Planctomycetales</taxon>
        <taxon>Planctomycetaceae</taxon>
        <taxon>Alienimonas</taxon>
    </lineage>
</organism>
<evidence type="ECO:0008006" key="3">
    <source>
        <dbReference type="Google" id="ProtNLM"/>
    </source>
</evidence>
<accession>A0ABX1VFQ0</accession>
<sequence length="69" mass="8147">MSLDKSLRRKSRLVRARNVYTREERILRLQAIERWEEGQSPIGLPKVRIVRTVSGRKKKKKAKDEDGDD</sequence>
<protein>
    <recommendedName>
        <fullName evidence="3">Small basic protein</fullName>
    </recommendedName>
</protein>
<dbReference type="RefSeq" id="WP_171187867.1">
    <property type="nucleotide sequence ID" value="NZ_WTPX01000090.1"/>
</dbReference>
<dbReference type="EMBL" id="WTPX01000090">
    <property type="protein sequence ID" value="NNJ26658.1"/>
    <property type="molecule type" value="Genomic_DNA"/>
</dbReference>
<evidence type="ECO:0000313" key="1">
    <source>
        <dbReference type="EMBL" id="NNJ26658.1"/>
    </source>
</evidence>
<reference evidence="1 2" key="1">
    <citation type="journal article" date="2020" name="Syst. Appl. Microbiol.">
        <title>Alienimonas chondri sp. nov., a novel planctomycete isolated from the biofilm of the red alga Chondrus crispus.</title>
        <authorList>
            <person name="Vitorino I."/>
            <person name="Albuquerque L."/>
            <person name="Wiegand S."/>
            <person name="Kallscheuer N."/>
            <person name="da Costa M.S."/>
            <person name="Lobo-da-Cunha A."/>
            <person name="Jogler C."/>
            <person name="Lage O.M."/>
        </authorList>
    </citation>
    <scope>NUCLEOTIDE SEQUENCE [LARGE SCALE GENOMIC DNA]</scope>
    <source>
        <strain evidence="1 2">LzC2</strain>
    </source>
</reference>
<gene>
    <name evidence="1" type="ORF">LzC2_27470</name>
</gene>
<keyword evidence="2" id="KW-1185">Reference proteome</keyword>
<comment type="caution">
    <text evidence="1">The sequence shown here is derived from an EMBL/GenBank/DDBJ whole genome shotgun (WGS) entry which is preliminary data.</text>
</comment>